<protein>
    <submittedName>
        <fullName evidence="1">Uncharacterized protein</fullName>
    </submittedName>
</protein>
<organism evidence="1">
    <name type="scientific">Halorubrum lacusprofundi</name>
    <dbReference type="NCBI Taxonomy" id="2247"/>
    <lineage>
        <taxon>Archaea</taxon>
        <taxon>Methanobacteriati</taxon>
        <taxon>Methanobacteriota</taxon>
        <taxon>Stenosarchaea group</taxon>
        <taxon>Halobacteria</taxon>
        <taxon>Halobacteriales</taxon>
        <taxon>Haloferacaceae</taxon>
        <taxon>Halorubrum</taxon>
    </lineage>
</organism>
<dbReference type="OrthoDB" id="350383at2157"/>
<sequence length="130" mass="14778">MTDSLPEWVPDEYDPDAPLAERLPVIAEMGSDAEIHVQDKRGVHYVVNQPQDLGTLPNDGLRLDCGTRIDYWSYEIVAPSEHEPFLREVDPNQDYEAYVATRKTVGRDIDVRLYGVDVDRFEDDTPEATA</sequence>
<evidence type="ECO:0000313" key="1">
    <source>
        <dbReference type="EMBL" id="ASK38210.1"/>
    </source>
</evidence>
<keyword evidence="1" id="KW-0614">Plasmid</keyword>
<name>A0A220SXQ3_9EURY</name>
<reference evidence="1" key="1">
    <citation type="submission" date="2016-09" db="EMBL/GenBank/DDBJ databases">
        <title>A plasmid goes viral.</title>
        <authorList>
            <person name="Erdmann S."/>
            <person name="Tschitschko B."/>
            <person name="Cavicchioli R."/>
        </authorList>
    </citation>
    <scope>NUCLEOTIDE SEQUENCE</scope>
    <source>
        <strain evidence="1">HLS1</strain>
        <plasmid evidence="1">pR1SE2</plasmid>
    </source>
</reference>
<geneLocation type="plasmid" evidence="1">
    <name>pR1SE2</name>
</geneLocation>
<dbReference type="AlphaFoldDB" id="A0A220SXQ3"/>
<accession>A0A220SXQ3</accession>
<dbReference type="EMBL" id="KX906370">
    <property type="protein sequence ID" value="ASK38210.1"/>
    <property type="molecule type" value="Genomic_DNA"/>
</dbReference>
<dbReference type="RefSeq" id="WP_088901288.1">
    <property type="nucleotide sequence ID" value="NZ_JAJNEG010000019.1"/>
</dbReference>
<proteinExistence type="predicted"/>